<comment type="caution">
    <text evidence="12">The sequence shown here is derived from an EMBL/GenBank/DDBJ whole genome shotgun (WGS) entry which is preliminary data.</text>
</comment>
<evidence type="ECO:0000256" key="3">
    <source>
        <dbReference type="ARBA" id="ARBA00022622"/>
    </source>
</evidence>
<comment type="subcellular location">
    <subcellularLocation>
        <location evidence="1">Cell membrane</location>
        <topology evidence="1">Lipid-anchor</topology>
        <topology evidence="1">GPI-anchor</topology>
    </subcellularLocation>
</comment>
<dbReference type="PANTHER" id="PTHR34992">
    <property type="entry name" value="HYPHAL ANASTAMOSIS-7 PROTEIN"/>
    <property type="match status" value="1"/>
</dbReference>
<keyword evidence="6" id="KW-0325">Glycoprotein</keyword>
<feature type="transmembrane region" description="Helical" evidence="9">
    <location>
        <begin position="234"/>
        <end position="257"/>
    </location>
</feature>
<evidence type="ECO:0000256" key="4">
    <source>
        <dbReference type="ARBA" id="ARBA00022729"/>
    </source>
</evidence>
<dbReference type="InterPro" id="IPR046936">
    <property type="entry name" value="BIM1-like"/>
</dbReference>
<feature type="region of interest" description="Disordered" evidence="8">
    <location>
        <begin position="181"/>
        <end position="228"/>
    </location>
</feature>
<keyword evidence="9" id="KW-1133">Transmembrane helix</keyword>
<evidence type="ECO:0000256" key="7">
    <source>
        <dbReference type="ARBA" id="ARBA00023288"/>
    </source>
</evidence>
<evidence type="ECO:0000256" key="9">
    <source>
        <dbReference type="SAM" id="Phobius"/>
    </source>
</evidence>
<evidence type="ECO:0000256" key="1">
    <source>
        <dbReference type="ARBA" id="ARBA00004609"/>
    </source>
</evidence>
<gene>
    <name evidence="12" type="ORF">SEPCBS57363_002073</name>
</gene>
<keyword evidence="9" id="KW-0812">Transmembrane</keyword>
<feature type="signal peptide" evidence="10">
    <location>
        <begin position="1"/>
        <end position="21"/>
    </location>
</feature>
<feature type="compositionally biased region" description="Low complexity" evidence="8">
    <location>
        <begin position="181"/>
        <end position="196"/>
    </location>
</feature>
<keyword evidence="13" id="KW-1185">Reference proteome</keyword>
<feature type="compositionally biased region" description="Low complexity" evidence="8">
    <location>
        <begin position="216"/>
        <end position="228"/>
    </location>
</feature>
<evidence type="ECO:0000256" key="2">
    <source>
        <dbReference type="ARBA" id="ARBA00022475"/>
    </source>
</evidence>
<dbReference type="Pfam" id="PF20238">
    <property type="entry name" value="BIM1-like_dom"/>
    <property type="match status" value="1"/>
</dbReference>
<reference evidence="12 13" key="1">
    <citation type="submission" date="2024-01" db="EMBL/GenBank/DDBJ databases">
        <authorList>
            <person name="Allen C."/>
            <person name="Tagirdzhanova G."/>
        </authorList>
    </citation>
    <scope>NUCLEOTIDE SEQUENCE [LARGE SCALE GENOMIC DNA]</scope>
    <source>
        <strain evidence="12 13">CBS 573.63</strain>
    </source>
</reference>
<keyword evidence="7" id="KW-0449">Lipoprotein</keyword>
<accession>A0ABP0DDU2</accession>
<name>A0ABP0DDU2_9PEZI</name>
<organism evidence="12 13">
    <name type="scientific">Sporothrix epigloea</name>
    <dbReference type="NCBI Taxonomy" id="1892477"/>
    <lineage>
        <taxon>Eukaryota</taxon>
        <taxon>Fungi</taxon>
        <taxon>Dikarya</taxon>
        <taxon>Ascomycota</taxon>
        <taxon>Pezizomycotina</taxon>
        <taxon>Sordariomycetes</taxon>
        <taxon>Sordariomycetidae</taxon>
        <taxon>Ophiostomatales</taxon>
        <taxon>Ophiostomataceae</taxon>
        <taxon>Sporothrix</taxon>
    </lineage>
</organism>
<sequence>MKSFFASAAAVAGLAVRTVKAMDIDSDLGAAGFLFPDERQYSAANDATPPCGTIAQVGNRTSFPITGGFVGLVDQEEAYLVSVSISYHSNPTSLDQFELLIASTRIKDLYEGHTCVALPNPPSNITVGDVATLQVAFEAVWDGLTTNKTYYACADIVYVLDADFTQNNYCFNATIGGPDSAAPTSMPSPSSGSSTGSSGGSPPSPTSGSSSGGSSSGSTSGTTSSSSGGISKGAIAGAVVGSVVGVALLVAGAWFMYRLGKKHQRENMMRAHMNSIALGDINKPAPAGSQTSNY</sequence>
<evidence type="ECO:0000256" key="10">
    <source>
        <dbReference type="SAM" id="SignalP"/>
    </source>
</evidence>
<evidence type="ECO:0000313" key="12">
    <source>
        <dbReference type="EMBL" id="CAK7266408.1"/>
    </source>
</evidence>
<dbReference type="PANTHER" id="PTHR34992:SF5">
    <property type="entry name" value="ANCHORED PROTEIN, PUTATIVE (AFU_ORTHOLOGUE AFUA_6G02800)-RELATED"/>
    <property type="match status" value="1"/>
</dbReference>
<evidence type="ECO:0000259" key="11">
    <source>
        <dbReference type="Pfam" id="PF20238"/>
    </source>
</evidence>
<keyword evidence="5 9" id="KW-0472">Membrane</keyword>
<evidence type="ECO:0000256" key="6">
    <source>
        <dbReference type="ARBA" id="ARBA00023180"/>
    </source>
</evidence>
<keyword evidence="2" id="KW-1003">Cell membrane</keyword>
<dbReference type="EMBL" id="CAWUOM010000025">
    <property type="protein sequence ID" value="CAK7266408.1"/>
    <property type="molecule type" value="Genomic_DNA"/>
</dbReference>
<protein>
    <recommendedName>
        <fullName evidence="11">Copper acquisition factor BIM1-like domain-containing protein</fullName>
    </recommendedName>
</protein>
<feature type="domain" description="Copper acquisition factor BIM1-like" evidence="11">
    <location>
        <begin position="29"/>
        <end position="174"/>
    </location>
</feature>
<evidence type="ECO:0000313" key="13">
    <source>
        <dbReference type="Proteomes" id="UP001642501"/>
    </source>
</evidence>
<dbReference type="Proteomes" id="UP001642501">
    <property type="component" value="Unassembled WGS sequence"/>
</dbReference>
<dbReference type="CDD" id="cd21176">
    <property type="entry name" value="LPMO_auxiliary-like"/>
    <property type="match status" value="1"/>
</dbReference>
<proteinExistence type="predicted"/>
<keyword evidence="4 10" id="KW-0732">Signal</keyword>
<feature type="chain" id="PRO_5046020054" description="Copper acquisition factor BIM1-like domain-containing protein" evidence="10">
    <location>
        <begin position="22"/>
        <end position="294"/>
    </location>
</feature>
<evidence type="ECO:0000256" key="8">
    <source>
        <dbReference type="SAM" id="MobiDB-lite"/>
    </source>
</evidence>
<dbReference type="InterPro" id="IPR046530">
    <property type="entry name" value="BIM1-like_dom"/>
</dbReference>
<keyword evidence="3" id="KW-0336">GPI-anchor</keyword>
<evidence type="ECO:0000256" key="5">
    <source>
        <dbReference type="ARBA" id="ARBA00023136"/>
    </source>
</evidence>